<organism evidence="1">
    <name type="scientific">marine sediment metagenome</name>
    <dbReference type="NCBI Taxonomy" id="412755"/>
    <lineage>
        <taxon>unclassified sequences</taxon>
        <taxon>metagenomes</taxon>
        <taxon>ecological metagenomes</taxon>
    </lineage>
</organism>
<name>A0A0F9EFP0_9ZZZZ</name>
<dbReference type="AlphaFoldDB" id="A0A0F9EFP0"/>
<proteinExistence type="predicted"/>
<accession>A0A0F9EFP0</accession>
<comment type="caution">
    <text evidence="1">The sequence shown here is derived from an EMBL/GenBank/DDBJ whole genome shotgun (WGS) entry which is preliminary data.</text>
</comment>
<dbReference type="EMBL" id="LAZR01035008">
    <property type="protein sequence ID" value="KKL28686.1"/>
    <property type="molecule type" value="Genomic_DNA"/>
</dbReference>
<gene>
    <name evidence="1" type="ORF">LCGC14_2372650</name>
</gene>
<protein>
    <submittedName>
        <fullName evidence="1">Uncharacterized protein</fullName>
    </submittedName>
</protein>
<reference evidence="1" key="1">
    <citation type="journal article" date="2015" name="Nature">
        <title>Complex archaea that bridge the gap between prokaryotes and eukaryotes.</title>
        <authorList>
            <person name="Spang A."/>
            <person name="Saw J.H."/>
            <person name="Jorgensen S.L."/>
            <person name="Zaremba-Niedzwiedzka K."/>
            <person name="Martijn J."/>
            <person name="Lind A.E."/>
            <person name="van Eijk R."/>
            <person name="Schleper C."/>
            <person name="Guy L."/>
            <person name="Ettema T.J."/>
        </authorList>
    </citation>
    <scope>NUCLEOTIDE SEQUENCE</scope>
</reference>
<sequence length="141" mass="16679">MVDNSNQMVYNHNMTEIILCNLSDANKIINEERLYWVNEVLDALSVPEETYDVSTIDEYRANMDELGIEVELRTSGDVDVYKKEWHEGETEESSGWLPPTKEHLVAQWREPTRIRKVEGKDVYYELHLNEWSILNMRKTNE</sequence>
<evidence type="ECO:0000313" key="1">
    <source>
        <dbReference type="EMBL" id="KKL28686.1"/>
    </source>
</evidence>